<keyword evidence="6" id="KW-0735">Signal-anchor</keyword>
<evidence type="ECO:0000256" key="1">
    <source>
        <dbReference type="ARBA" id="ARBA00004323"/>
    </source>
</evidence>
<dbReference type="GO" id="GO:0016758">
    <property type="term" value="F:hexosyltransferase activity"/>
    <property type="evidence" value="ECO:0007669"/>
    <property type="project" value="InterPro"/>
</dbReference>
<evidence type="ECO:0000256" key="3">
    <source>
        <dbReference type="ARBA" id="ARBA00022676"/>
    </source>
</evidence>
<organism evidence="11 12">
    <name type="scientific">Daphnia galeata</name>
    <dbReference type="NCBI Taxonomy" id="27404"/>
    <lineage>
        <taxon>Eukaryota</taxon>
        <taxon>Metazoa</taxon>
        <taxon>Ecdysozoa</taxon>
        <taxon>Arthropoda</taxon>
        <taxon>Crustacea</taxon>
        <taxon>Branchiopoda</taxon>
        <taxon>Diplostraca</taxon>
        <taxon>Cladocera</taxon>
        <taxon>Anomopoda</taxon>
        <taxon>Daphniidae</taxon>
        <taxon>Daphnia</taxon>
    </lineage>
</organism>
<evidence type="ECO:0000256" key="4">
    <source>
        <dbReference type="ARBA" id="ARBA00022679"/>
    </source>
</evidence>
<keyword evidence="3" id="KW-0328">Glycosyltransferase</keyword>
<protein>
    <recommendedName>
        <fullName evidence="13">Hexosyltransferase</fullName>
    </recommendedName>
</protein>
<dbReference type="FunFam" id="3.90.550.50:FF:000072">
    <property type="entry name" value="Hexosyltransferase"/>
    <property type="match status" value="1"/>
</dbReference>
<dbReference type="PANTHER" id="PTHR11214">
    <property type="entry name" value="BETA-1,3-N-ACETYLGLUCOSAMINYLTRANSFERASE"/>
    <property type="match status" value="1"/>
</dbReference>
<evidence type="ECO:0000256" key="7">
    <source>
        <dbReference type="ARBA" id="ARBA00022989"/>
    </source>
</evidence>
<dbReference type="Gene3D" id="3.90.550.50">
    <property type="match status" value="1"/>
</dbReference>
<evidence type="ECO:0000256" key="8">
    <source>
        <dbReference type="ARBA" id="ARBA00023034"/>
    </source>
</evidence>
<dbReference type="GO" id="GO:0006493">
    <property type="term" value="P:protein O-linked glycosylation"/>
    <property type="evidence" value="ECO:0007669"/>
    <property type="project" value="TreeGrafter"/>
</dbReference>
<keyword evidence="4" id="KW-0808">Transferase</keyword>
<proteinExistence type="inferred from homology"/>
<accession>A0A8J2RFV5</accession>
<dbReference type="EMBL" id="CAKKLH010000113">
    <property type="protein sequence ID" value="CAH0103724.1"/>
    <property type="molecule type" value="Genomic_DNA"/>
</dbReference>
<evidence type="ECO:0000256" key="6">
    <source>
        <dbReference type="ARBA" id="ARBA00022968"/>
    </source>
</evidence>
<dbReference type="GO" id="GO:0000139">
    <property type="term" value="C:Golgi membrane"/>
    <property type="evidence" value="ECO:0007669"/>
    <property type="project" value="UniProtKB-SubCell"/>
</dbReference>
<dbReference type="OrthoDB" id="5512589at2759"/>
<keyword evidence="8" id="KW-0333">Golgi apparatus</keyword>
<dbReference type="InterPro" id="IPR002659">
    <property type="entry name" value="Glyco_trans_31"/>
</dbReference>
<keyword evidence="12" id="KW-1185">Reference proteome</keyword>
<evidence type="ECO:0000256" key="10">
    <source>
        <dbReference type="SAM" id="Phobius"/>
    </source>
</evidence>
<keyword evidence="9 10" id="KW-0472">Membrane</keyword>
<comment type="subcellular location">
    <subcellularLocation>
        <location evidence="1">Golgi apparatus membrane</location>
        <topology evidence="1">Single-pass type II membrane protein</topology>
    </subcellularLocation>
</comment>
<dbReference type="AlphaFoldDB" id="A0A8J2RFV5"/>
<evidence type="ECO:0000256" key="5">
    <source>
        <dbReference type="ARBA" id="ARBA00022692"/>
    </source>
</evidence>
<sequence length="525" mass="60391">MAAVKYWNNIKKPSSQYYITYSNELMLLLLLSVTSVIYLIYFTQPDKFNFYWKDLQITSTRENQTRILRMRNNTAEQSANDVSLRENKTVVSTKANVTVDQDFFNYLADNLRDSPYPGVNNYIKYKVAQMGLSPLVNVEPLIPEFGPVINDVLSFKYPISIPPCRWKNLNVNQTIVILVNSAPGNFDRRKIIRQTWKNHLTDLQEENVMGIAGFAFVLGQTDDNVTQSKIEEEAKIYGDIIQIGMKDFYRNLSMKVAALFNWLYTNCEKVDFVVRVDDDVYINVRNLVQFVQNHQQTNRSMFGSNAGNLWPARDGKWKMIYEDWPWNSYPPYFLGPAVLFPSSVIVLLLAAFQTTPMMPIDDIYYTGICTEKAGVKLQFSSSNSISVFTMGMAGVPLPCDLRQFIAWMTVSENHMNNSHVATDDFYRNVTQCVIKAPQYETNTRLAGVGTNKTILIWNSANISDTAPFGLGYETFAQHRCEFTDCVVFEKASDLPMEEYDAILVHVHELWMTHLPNFQRRIRLLI</sequence>
<evidence type="ECO:0000256" key="2">
    <source>
        <dbReference type="ARBA" id="ARBA00008661"/>
    </source>
</evidence>
<comment type="similarity">
    <text evidence="2">Belongs to the glycosyltransferase 31 family.</text>
</comment>
<feature type="transmembrane region" description="Helical" evidence="10">
    <location>
        <begin position="21"/>
        <end position="41"/>
    </location>
</feature>
<evidence type="ECO:0000256" key="9">
    <source>
        <dbReference type="ARBA" id="ARBA00023136"/>
    </source>
</evidence>
<keyword evidence="5 10" id="KW-0812">Transmembrane</keyword>
<dbReference type="Pfam" id="PF01762">
    <property type="entry name" value="Galactosyl_T"/>
    <property type="match status" value="1"/>
</dbReference>
<evidence type="ECO:0000313" key="12">
    <source>
        <dbReference type="Proteomes" id="UP000789390"/>
    </source>
</evidence>
<reference evidence="11" key="1">
    <citation type="submission" date="2021-11" db="EMBL/GenBank/DDBJ databases">
        <authorList>
            <person name="Schell T."/>
        </authorList>
    </citation>
    <scope>NUCLEOTIDE SEQUENCE</scope>
    <source>
        <strain evidence="11">M5</strain>
    </source>
</reference>
<dbReference type="Proteomes" id="UP000789390">
    <property type="component" value="Unassembled WGS sequence"/>
</dbReference>
<keyword evidence="7 10" id="KW-1133">Transmembrane helix</keyword>
<evidence type="ECO:0008006" key="13">
    <source>
        <dbReference type="Google" id="ProtNLM"/>
    </source>
</evidence>
<gene>
    <name evidence="11" type="ORF">DGAL_LOCUS6307</name>
</gene>
<comment type="caution">
    <text evidence="11">The sequence shown here is derived from an EMBL/GenBank/DDBJ whole genome shotgun (WGS) entry which is preliminary data.</text>
</comment>
<dbReference type="PANTHER" id="PTHR11214:SF334">
    <property type="entry name" value="HEXOSYLTRANSFERASE"/>
    <property type="match status" value="1"/>
</dbReference>
<name>A0A8J2RFV5_9CRUS</name>
<evidence type="ECO:0000313" key="11">
    <source>
        <dbReference type="EMBL" id="CAH0103724.1"/>
    </source>
</evidence>